<dbReference type="EMBL" id="JAWJWE010000004">
    <property type="protein sequence ID" value="KAK6636690.1"/>
    <property type="molecule type" value="Genomic_DNA"/>
</dbReference>
<dbReference type="InterPro" id="IPR024855">
    <property type="entry name" value="UNC79"/>
</dbReference>
<organism evidence="1 2">
    <name type="scientific">Polyplax serrata</name>
    <name type="common">Common mouse louse</name>
    <dbReference type="NCBI Taxonomy" id="468196"/>
    <lineage>
        <taxon>Eukaryota</taxon>
        <taxon>Metazoa</taxon>
        <taxon>Ecdysozoa</taxon>
        <taxon>Arthropoda</taxon>
        <taxon>Hexapoda</taxon>
        <taxon>Insecta</taxon>
        <taxon>Pterygota</taxon>
        <taxon>Neoptera</taxon>
        <taxon>Paraneoptera</taxon>
        <taxon>Psocodea</taxon>
        <taxon>Troctomorpha</taxon>
        <taxon>Phthiraptera</taxon>
        <taxon>Anoplura</taxon>
        <taxon>Polyplacidae</taxon>
        <taxon>Polyplax</taxon>
    </lineage>
</organism>
<name>A0AAN8PL98_POLSC</name>
<evidence type="ECO:0000313" key="2">
    <source>
        <dbReference type="Proteomes" id="UP001372834"/>
    </source>
</evidence>
<reference evidence="1 2" key="1">
    <citation type="submission" date="2023-10" db="EMBL/GenBank/DDBJ databases">
        <title>Genomes of two closely related lineages of the louse Polyplax serrata with different host specificities.</title>
        <authorList>
            <person name="Martinu J."/>
            <person name="Tarabai H."/>
            <person name="Stefka J."/>
            <person name="Hypsa V."/>
        </authorList>
    </citation>
    <scope>NUCLEOTIDE SEQUENCE [LARGE SCALE GENOMIC DNA]</scope>
    <source>
        <strain evidence="1">HR10_N</strain>
    </source>
</reference>
<dbReference type="PANTHER" id="PTHR21696">
    <property type="entry name" value="PROTEIN UNC-79 HOMOLOG"/>
    <property type="match status" value="1"/>
</dbReference>
<gene>
    <name evidence="1" type="ORF">RUM43_010352</name>
</gene>
<proteinExistence type="predicted"/>
<accession>A0AAN8PL98</accession>
<comment type="caution">
    <text evidence="1">The sequence shown here is derived from an EMBL/GenBank/DDBJ whole genome shotgun (WGS) entry which is preliminary data.</text>
</comment>
<evidence type="ECO:0000313" key="1">
    <source>
        <dbReference type="EMBL" id="KAK6636690.1"/>
    </source>
</evidence>
<dbReference type="PANTHER" id="PTHR21696:SF2">
    <property type="entry name" value="PROTEIN UNC-79 HOMOLOG"/>
    <property type="match status" value="1"/>
</dbReference>
<feature type="non-terminal residue" evidence="1">
    <location>
        <position position="1"/>
    </location>
</feature>
<sequence>RKKTLEGKPRKQQGRERGRLDFSRWGQFLGLTYLDGQARGRFGFCKFQLSCGRIDQAKLVATSYRCGSQQPLLDPATQQACHAAFNLRQSSFRIGDDCVLQRCAECGAPREEYSDEELGLCIVILGTFIHREPGLAAPLLPKILSTVAK</sequence>
<dbReference type="AlphaFoldDB" id="A0AAN8PL98"/>
<protein>
    <submittedName>
        <fullName evidence="1">Uncharacterized protein</fullName>
    </submittedName>
</protein>
<dbReference type="Proteomes" id="UP001372834">
    <property type="component" value="Unassembled WGS sequence"/>
</dbReference>